<dbReference type="EMBL" id="CP016793">
    <property type="protein sequence ID" value="ANZ37211.1"/>
    <property type="molecule type" value="Genomic_DNA"/>
</dbReference>
<keyword evidence="1" id="KW-1133">Transmembrane helix</keyword>
<name>A0A1B2HHN5_9PSEU</name>
<dbReference type="KEGG" id="led:BBK82_15195"/>
<organism evidence="2 3">
    <name type="scientific">Lentzea guizhouensis</name>
    <dbReference type="NCBI Taxonomy" id="1586287"/>
    <lineage>
        <taxon>Bacteria</taxon>
        <taxon>Bacillati</taxon>
        <taxon>Actinomycetota</taxon>
        <taxon>Actinomycetes</taxon>
        <taxon>Pseudonocardiales</taxon>
        <taxon>Pseudonocardiaceae</taxon>
        <taxon>Lentzea</taxon>
    </lineage>
</organism>
<keyword evidence="1" id="KW-0812">Transmembrane</keyword>
<protein>
    <submittedName>
        <fullName evidence="2">Uncharacterized protein</fullName>
    </submittedName>
</protein>
<feature type="transmembrane region" description="Helical" evidence="1">
    <location>
        <begin position="42"/>
        <end position="59"/>
    </location>
</feature>
<evidence type="ECO:0000313" key="3">
    <source>
        <dbReference type="Proteomes" id="UP000093053"/>
    </source>
</evidence>
<reference evidence="2 3" key="1">
    <citation type="submission" date="2016-07" db="EMBL/GenBank/DDBJ databases">
        <title>Complete genome sequence of the Lentzea guizhouensis DHS C013.</title>
        <authorList>
            <person name="Cao C."/>
        </authorList>
    </citation>
    <scope>NUCLEOTIDE SEQUENCE [LARGE SCALE GENOMIC DNA]</scope>
    <source>
        <strain evidence="2 3">DHS C013</strain>
    </source>
</reference>
<feature type="transmembrane region" description="Helical" evidence="1">
    <location>
        <begin position="17"/>
        <end position="36"/>
    </location>
</feature>
<evidence type="ECO:0000313" key="2">
    <source>
        <dbReference type="EMBL" id="ANZ37211.1"/>
    </source>
</evidence>
<sequence length="69" mass="7224">MFAMASPTKQRGGWKEAYAVLIVLLVFGLAALLVYIGYDPAIATAAVTTVSVAAAELVRRLRRGSGGGR</sequence>
<accession>A0A1B2HHN5</accession>
<keyword evidence="3" id="KW-1185">Reference proteome</keyword>
<gene>
    <name evidence="2" type="ORF">BBK82_15195</name>
</gene>
<keyword evidence="1" id="KW-0472">Membrane</keyword>
<dbReference type="AlphaFoldDB" id="A0A1B2HHN5"/>
<dbReference type="Proteomes" id="UP000093053">
    <property type="component" value="Chromosome"/>
</dbReference>
<proteinExistence type="predicted"/>
<evidence type="ECO:0000256" key="1">
    <source>
        <dbReference type="SAM" id="Phobius"/>
    </source>
</evidence>